<dbReference type="SMART" id="SM00710">
    <property type="entry name" value="PbH1"/>
    <property type="match status" value="16"/>
</dbReference>
<dbReference type="Gene3D" id="2.160.20.110">
    <property type="match status" value="1"/>
</dbReference>
<proteinExistence type="predicted"/>
<sequence>MHVFTRSGRPRLWGQVLLSTLFMGLVTTSLVGNAFAVNSVSGTYRVPLPFVGGTGTENDPYQIANVDQLQAMKDYLDSYFILIADIDASATAGWNSGAGFEPVGKLGTNTQFVGSFDGNGKKITGLKINRPTADPFSYTGLFGVVGTISDPAEIINVALEGVNVNGYNNVGGLAGSIQPGSTVEECYVTGSVSGSSYVGGLVGFTSSGSIIHSYATASVSGTGTTIGGLVGFNAGPLVSCYATGSVSGGSVVGGLAGLHNIGSTITSSYAMGSLSGSTEVGGLVGNAQGTITHGYWNTTTSGRVNAVGSGSSAGATGLSDSQFKLAASFSGFDFINDWAVDEGLSYPYLRDEPATVEISPDAAGILYVNKNVAGGNRSGDSWENAIPQLSEALQWANENWNTTTDGTLQIWVAKGKYLPTNSTSDRVASFQLVRGVEIYGGFPDQGTPTMDDRDWKANATILSGDIDANDDEDIINDPTVQIKGNNSFHVVIGVGITNTAVLDGFIITGGNANQGTAYLWGGGVRIIGGNPVLTNLAITGNRAYLGAGMYSSTSASPTLTDVTISNNHTVNATNGEGGGIYSYGSHPVLTHVVIENNWAANNGGGMNSQDNSRPTLTDVTIRNNTAVNSGGGLYVQNGTPKLTDVVISDNSSAYAGGVMLGDANAEFNNVTIRDNTATTGQAGGIAVSNATQKPVFTNVVISGNSSVTSGGGLYNSGNVAAVFTDVSFTGNVSGIGGGIANISPSAVFTNVIVSGNSATNQGGGIYNSGTSTFANVVVSGNTAANQGGGVFNAGTSNFTNVTISGNSAGANGGGIYSHNAYFKLANSIVWNNRAGGGTETASASIYNYTNSYPYNPSISYSAVANSFDDSDNWVGTIGVNDGNNMDADPLFEEDVDLTDLPTIHGNLRLTETSKAVNAGSNVAYTTAGGKLADDLDLDGNTRVYNHSLGGIIDLGAYESEFGVINRAPEAIDVSFTGTLNVRLMLTGSYTFDDPDGDEDKSTFKWYRSDDAAGTNKTAIDGAIAKTYALQAEDKGKYISFEVTPNDGSVDGPSVESDIQGPIGEAGPIPGSEWALRTPAPEGLWNSVAYGNGLFVAASYGGTNRIMTSPDGVNWTAQVVPENNAWQDITFADGKFVAVAQDGTNRVMTSTDGIHWEAHAAAEDRSWRSVTYGNGKFVAVAFEGGEGNHVMISENGTDWTSVLGHKGYWLSVTYGAGQFVALSTFGSNYIMTSADGENWTVQNPGAMGQWAAVTYGADRFVAVSSDGNVMISTDGVNWSGQTAHAGIWMDITYGDGQFVAVSRGGDNQVMTSPDGTDWTVQTPAVTSIWAGITNSNGLFVAVSRSAPSVMTSGTPPTVPNTPPVISDLTVDGLLEVGDRLSANYTYSDADEDPEASIFAWYRYDAAAGDVGKTRIEGATSATYVLSTTDLNKWISVEVLPSDGEDEGTAVESPRVGPVVTGSNIRFVKAQNSGGIPTGTGLDWGTACSDLQAMIDVLAAKGGGEVWVAAGTYFAPDTSFRMKNGVAIYGGFSGNEASLDERDWAANTTILSGSGSRRVMDNTYTAENPLTATAILDGFTLTNGVTSMAFGSGIANSYASPMLRNLIISKNEGAYKGGGIANVHASSPTLINVVLQNNRAGSYGGGLSSDVDSHPLLINVIIKGNFSDGGGGGLTATDNASITLINTVITGNVARGGGAIYVHNSELNIINTTISGNVAGDAGIVVSGTSTATLQNNLVWGNGPTDYKGEISASSGKNLIGGLEGHNLLNGEVYAGTPADLFVDYQPAMADIPTVAGNYHLVGCSPAINGGDNARYPGGLDSLTTHSDVAGNPRLAWDTVDMGAFEYGEVPTPRLVVPADSMYKIGDELIFTINFHQPMVASDVLALPLTVGGQSRTASVVGTSDNGHEISFGYTVAEGDEDADGIDLGVDADLSYCPVSTVGIHIDGVRPKLEIVSIASDNAMSSVAKIGNKIVLTFTASKPLAEPVVKIAGNPAVVNALGADGLQWQAEYELTEGDEAGTIDFMVNGLVDFVGNTGSNVVMTTDESSVTFYKVPPVVTGVSDGEVYNQAVTPAFNEGTATLNGQPFTSGTVVTEDGEYTLVVTDEAGNETVVRFTIDRLAPDTTPPVVTGVSDGEVYNQAVTPAFNEGTATLNGQPFTSGTAVTEEGEYTLVVTDEAGNETVVKFKISVYPEEPVKVPGVPTGLSAIAGDRQVKLRWQSPQGSVQPIVNYVIQYSYDDGQTWTTAEHAPLVDTQAVVIGLDNNRSYRFRIAAENVAGMGAFSAELAGIIPTKPVPNADGEFPEPEPGETVVITEGGVEAITLEVIEGEYLRLHGEGYAIELASLGMDGERIPISAIDAVIRLIRGVDAAVYVSGSGFEPGTVVTVYLFSVPELVGHIPVGTDGRFAGTLTVPMHLEPGRHTLQANGIVAGGKGERSVSVGLLLVDNKPQRINFGMLADRTYGDKPVTLDATASSGLPVRYVITDMKGDLTDIAEIESDNRLRIHGAGDIQVIATQSGDLEYAAAVPVIRVLRIAKTPLTVGIPDATRAYGESNPAFVISYNGFVNGDNPSSLETQPQASTEATEGSVPGSYAIAVSGGKAANYAFTYQEATLTVTKAQQAITFSTPSEVNRNVGSIQLAVSAGSGLPVMLSLDDDQVATLSDYTLHIHRLGTVNITATQVGDGNYEAADPVTVTLRVVDPSADFAVRVHPAVSPNGDGVNEFLMVEGIRDYRENRVTVINRNGTVLWEASGYDNDRIAFRGISTGQEQLPAGTYFYIVEVKVNGMWEHKKGYFVLRY</sequence>
<feature type="domain" description="Fibronectin type-III" evidence="8">
    <location>
        <begin position="2197"/>
        <end position="2294"/>
    </location>
</feature>
<dbReference type="InterPro" id="IPR011050">
    <property type="entry name" value="Pectin_lyase_fold/virulence"/>
</dbReference>
<dbReference type="EMBL" id="BMIK01000014">
    <property type="protein sequence ID" value="GGC39442.1"/>
    <property type="molecule type" value="Genomic_DNA"/>
</dbReference>
<dbReference type="SMART" id="SM00060">
    <property type="entry name" value="FN3"/>
    <property type="match status" value="1"/>
</dbReference>
<dbReference type="PANTHER" id="PTHR11319">
    <property type="entry name" value="G PROTEIN-COUPLED RECEPTOR-RELATED"/>
    <property type="match status" value="1"/>
</dbReference>
<gene>
    <name evidence="9" type="ORF">GCM10011386_34390</name>
</gene>
<evidence type="ECO:0000313" key="9">
    <source>
        <dbReference type="EMBL" id="GGC39442.1"/>
    </source>
</evidence>
<keyword evidence="10" id="KW-1185">Reference proteome</keyword>
<evidence type="ECO:0000256" key="2">
    <source>
        <dbReference type="ARBA" id="ARBA00004442"/>
    </source>
</evidence>
<dbReference type="RefSeq" id="WP_188752701.1">
    <property type="nucleotide sequence ID" value="NZ_BMIK01000014.1"/>
</dbReference>
<dbReference type="Pfam" id="PF18676">
    <property type="entry name" value="MBG_2"/>
    <property type="match status" value="1"/>
</dbReference>
<keyword evidence="5" id="KW-0732">Signal</keyword>
<dbReference type="NCBIfam" id="NF041518">
    <property type="entry name" value="choice_anch_Q"/>
    <property type="match status" value="1"/>
</dbReference>
<evidence type="ECO:0000256" key="5">
    <source>
        <dbReference type="ARBA" id="ARBA00022729"/>
    </source>
</evidence>
<dbReference type="Gene3D" id="2.60.40.10">
    <property type="entry name" value="Immunoglobulins"/>
    <property type="match status" value="1"/>
</dbReference>
<dbReference type="Gene3D" id="3.30.160.710">
    <property type="match status" value="1"/>
</dbReference>
<dbReference type="SUPFAM" id="SSF51126">
    <property type="entry name" value="Pectin lyase-like"/>
    <property type="match status" value="3"/>
</dbReference>
<reference evidence="10" key="1">
    <citation type="journal article" date="2019" name="Int. J. Syst. Evol. Microbiol.">
        <title>The Global Catalogue of Microorganisms (GCM) 10K type strain sequencing project: providing services to taxonomists for standard genome sequencing and annotation.</title>
        <authorList>
            <consortium name="The Broad Institute Genomics Platform"/>
            <consortium name="The Broad Institute Genome Sequencing Center for Infectious Disease"/>
            <person name="Wu L."/>
            <person name="Ma J."/>
        </authorList>
    </citation>
    <scope>NUCLEOTIDE SEQUENCE [LARGE SCALE GENOMIC DNA]</scope>
    <source>
        <strain evidence="10">CGMCC 1.15342</strain>
    </source>
</reference>
<organism evidence="9 10">
    <name type="scientific">Parapedobacter defluvii</name>
    <dbReference type="NCBI Taxonomy" id="2045106"/>
    <lineage>
        <taxon>Bacteria</taxon>
        <taxon>Pseudomonadati</taxon>
        <taxon>Bacteroidota</taxon>
        <taxon>Sphingobacteriia</taxon>
        <taxon>Sphingobacteriales</taxon>
        <taxon>Sphingobacteriaceae</taxon>
        <taxon>Parapedobacter</taxon>
    </lineage>
</organism>
<name>A0ABQ1MEK0_9SPHI</name>
<evidence type="ECO:0000256" key="6">
    <source>
        <dbReference type="ARBA" id="ARBA00023136"/>
    </source>
</evidence>
<comment type="subcellular location">
    <subcellularLocation>
        <location evidence="1">Cell envelope</location>
    </subcellularLocation>
    <subcellularLocation>
        <location evidence="2">Cell outer membrane</location>
    </subcellularLocation>
    <subcellularLocation>
        <location evidence="3">Secreted</location>
    </subcellularLocation>
</comment>
<dbReference type="Gene3D" id="2.160.20.10">
    <property type="entry name" value="Single-stranded right-handed beta-helix, Pectin lyase-like"/>
    <property type="match status" value="3"/>
</dbReference>
<dbReference type="Pfam" id="PF13585">
    <property type="entry name" value="CHU_C"/>
    <property type="match status" value="1"/>
</dbReference>
<dbReference type="InterPro" id="IPR003961">
    <property type="entry name" value="FN3_dom"/>
</dbReference>
<dbReference type="InterPro" id="IPR039448">
    <property type="entry name" value="Beta_helix"/>
</dbReference>
<dbReference type="InterPro" id="IPR036278">
    <property type="entry name" value="Sialidase_sf"/>
</dbReference>
<dbReference type="PANTHER" id="PTHR11319:SF35">
    <property type="entry name" value="OUTER MEMBRANE PROTEIN PMPC-RELATED"/>
    <property type="match status" value="1"/>
</dbReference>
<dbReference type="InterPro" id="IPR012334">
    <property type="entry name" value="Pectin_lyas_fold"/>
</dbReference>
<evidence type="ECO:0000256" key="4">
    <source>
        <dbReference type="ARBA" id="ARBA00022525"/>
    </source>
</evidence>
<evidence type="ECO:0000313" key="10">
    <source>
        <dbReference type="Proteomes" id="UP000597338"/>
    </source>
</evidence>
<dbReference type="CDD" id="cd00063">
    <property type="entry name" value="FN3"/>
    <property type="match status" value="1"/>
</dbReference>
<dbReference type="InterPro" id="IPR006626">
    <property type="entry name" value="PbH1"/>
</dbReference>
<dbReference type="Pfam" id="PF02415">
    <property type="entry name" value="Chlam_PMP"/>
    <property type="match status" value="1"/>
</dbReference>
<evidence type="ECO:0000256" key="7">
    <source>
        <dbReference type="ARBA" id="ARBA00023237"/>
    </source>
</evidence>
<comment type="caution">
    <text evidence="9">The sequence shown here is derived from an EMBL/GenBank/DDBJ whole genome shotgun (WGS) entry which is preliminary data.</text>
</comment>
<evidence type="ECO:0000256" key="1">
    <source>
        <dbReference type="ARBA" id="ARBA00004196"/>
    </source>
</evidence>
<dbReference type="InterPro" id="IPR041286">
    <property type="entry name" value="MBG_2"/>
</dbReference>
<dbReference type="InterPro" id="IPR013783">
    <property type="entry name" value="Ig-like_fold"/>
</dbReference>
<dbReference type="Pfam" id="PF00041">
    <property type="entry name" value="fn3"/>
    <property type="match status" value="1"/>
</dbReference>
<dbReference type="Gene3D" id="2.60.40.2700">
    <property type="match status" value="2"/>
</dbReference>
<evidence type="ECO:0000259" key="8">
    <source>
        <dbReference type="PROSITE" id="PS50853"/>
    </source>
</evidence>
<dbReference type="PROSITE" id="PS50853">
    <property type="entry name" value="FN3"/>
    <property type="match status" value="1"/>
</dbReference>
<accession>A0ABQ1MEK0</accession>
<dbReference type="SUPFAM" id="SSF49265">
    <property type="entry name" value="Fibronectin type III"/>
    <property type="match status" value="1"/>
</dbReference>
<dbReference type="Proteomes" id="UP000597338">
    <property type="component" value="Unassembled WGS sequence"/>
</dbReference>
<keyword evidence="4" id="KW-0964">Secreted</keyword>
<dbReference type="InterPro" id="IPR059226">
    <property type="entry name" value="Choice_anch_Q_dom"/>
</dbReference>
<protein>
    <recommendedName>
        <fullName evidence="8">Fibronectin type-III domain-containing protein</fullName>
    </recommendedName>
</protein>
<dbReference type="InterPro" id="IPR003368">
    <property type="entry name" value="POMP_repeat"/>
</dbReference>
<dbReference type="Pfam" id="PF13229">
    <property type="entry name" value="Beta_helix"/>
    <property type="match status" value="1"/>
</dbReference>
<keyword evidence="7" id="KW-0998">Cell outer membrane</keyword>
<dbReference type="SUPFAM" id="SSF50939">
    <property type="entry name" value="Sialidases"/>
    <property type="match status" value="1"/>
</dbReference>
<keyword evidence="6" id="KW-0472">Membrane</keyword>
<dbReference type="InterPro" id="IPR036116">
    <property type="entry name" value="FN3_sf"/>
</dbReference>
<evidence type="ECO:0000256" key="3">
    <source>
        <dbReference type="ARBA" id="ARBA00004613"/>
    </source>
</evidence>